<keyword evidence="9" id="KW-1185">Reference proteome</keyword>
<dbReference type="SMART" id="SM00827">
    <property type="entry name" value="PKS_AT"/>
    <property type="match status" value="1"/>
</dbReference>
<dbReference type="Gene3D" id="3.40.366.10">
    <property type="entry name" value="Malonyl-Coenzyme A Acyl Carrier Protein, domain 2"/>
    <property type="match status" value="1"/>
</dbReference>
<dbReference type="PROSITE" id="PS52004">
    <property type="entry name" value="KS3_2"/>
    <property type="match status" value="1"/>
</dbReference>
<dbReference type="Pfam" id="PF14765">
    <property type="entry name" value="PS-DH"/>
    <property type="match status" value="1"/>
</dbReference>
<dbReference type="Pfam" id="PF02801">
    <property type="entry name" value="Ketoacyl-synt_C"/>
    <property type="match status" value="1"/>
</dbReference>
<dbReference type="InterPro" id="IPR016036">
    <property type="entry name" value="Malonyl_transacylase_ACP-bd"/>
</dbReference>
<dbReference type="FunFam" id="3.40.50.720:FF:000209">
    <property type="entry name" value="Polyketide synthase Pks12"/>
    <property type="match status" value="1"/>
</dbReference>
<keyword evidence="1" id="KW-0596">Phosphopantetheine</keyword>
<dbReference type="Pfam" id="PF21089">
    <property type="entry name" value="PKS_DH_N"/>
    <property type="match status" value="1"/>
</dbReference>
<sequence length="2360" mass="256115">MAEPIAIVGMACRLPGKNFTPTQFWDFLKRGGLASSEVPESRFTIDTHYDETRKPHSMRTPGGKFLENVDLRDFDAGFFNISPGEATAMDPQQRLLLEVVYESLENSGIPLTAVNGAQVGCFVGSFLSDYDYIQARDPDNRPNFILTGIGRAILSNRISHVLNLKGPSMTIDTGCSGSLVGVDVACRYLSAGDVDSAIVAACNLFFSPEHTTDPSSTGAIYTGTGQCHTFDAKADGYAKAEGVGSVVLKRLSDAIRDRDPIRGVIRGWAVNSDGQTAGISTPDAVAQAACIRAAYAKAGIEDRSLTPYVEFHGTGTKRGDLTEVEGINLAFAPAQNRDQPLMISSVKSNIGHGEAVAGLNGLLKAILTVENGLIPGNPTFLEPSPLIDLGKLNLRVSNKATPWPQNALRRASVNSFGYGGTNCHIVLDGADQWMGPTGPFHKSSYNAKMGGIMLDDDSDEEDEGAVSKRPFLLVQSASDEHSLKNNCNELVRHFSKINVKAELRDVAYTLSERRSHHLHRAFAIADRLQLSESDFVHGKVDVQPPRICFIFTGQGSQWPQMGRDVLQTFPVAADTVRELDAVLQTLPEAPSWKLWDELTESRDGSHIRQPELSQPLVTALQLALVDLFRSCGLTPQGVVGHSSGEIAAAYAAGYVSKADAIKIAFYRGYGAKVHPMTSLGMMAVGLGPEAVQPYIEKHRDVVQIACINSPQSVTLSGRTDGLEAVKEPLTADGHFARLLQVDLAYHSRFMAEIGDFYYALLQAQVAAGEAGSETTTMFSSVTGSRMETIPDAQYWKQNMVSPVLFSDAVQEMVNAHQGPNLVIEIGPSATLAGPIKQITESVTQASTTVKYAGLLSRKEGLLPLFRTVGNLYTSGVSLQLDALNRTRDDETTRPAVLVDLPNYAWNHTTKYWYETRPSRDWRFRRFPHHDLLGSKILGTSWQSPSWSKILHLRDHPWLKDHKIGTDIVFPAAGYISMAMEAVYQATVATEAIPPQDRNALQYQIRDLRLTKAMVLDEAIPAEIQLTLESHGSSGSPWSRFKISALRDDVADVNCSGLIRLDQTAPAAGPPPDLTTAGARTQGALWYSSLTNVGQDYGPAFQRIQGVTALPGVPRSVSEVLIRDEAQEKGQSPYPLHPAPMDTILQCMLTAVWQGDRTLIPGAVVPVEFDTFTILPTTGSSPIATCVATTGYKGHGRPTDPHSLKSHAHLYDSQTGALLASVDGMVVQQLSASGADRVDTAPVAPVWRPDVSLLPALTQTPGATTDAPIGDVQAVIDLVVHKNPFLNVVEINLTPASTSLWLGGADAKATRKFRDYRFLLADADAATAAREQLADRGARVGYIDPASPQLGTVSGEIDLLVVHYHPDTQLQTLQVLIPEALKRLSPTTGTVLPVQQRTPGALTNGHTPTEPSGVIDQILHASSYTAVLAAEDPAAQATLWRAPNPTPVPVEKRTVAIARFRGDALPFGPLGEALGRYNYDFQEHFYPFTKIPADAIVLVVDEIQSPLFAETTDKLWNGFKTLVEKHARLVWVTQGALIQVSQPTNAVSHGLLRTARLEDPSQAIITLDIEGDIGSASGCASMAEMLFLVEHLKRGKAADYDFAERGGLLHVSRIEKQSAVEGFHEPLGRSQPPTELKMHESTSIVRLQTGTVGSVESLRFVQLSAEESELPEDKVEVELYASGMNFKDIAISMGLVNEDEHMLGSEGAGIVRRVGRQVSGLRCGDRVAVILQGCLANRIQACPANVIRIPDTMSMETAASIPVAYCTAVLSLLHLANLKKSQSVLIHSATGGVGYACIQLAKYIGAEIYATAGSDDKRTYLHEAHGIPQTHIFSSRDSSFAAGILNVTNGKGVDVVVNTMMGDMLDHSWRICAQDGVLVELGKADIRSRGYLSLEPFDRGCSFRALDLTLVLAQPERISGILREVLHLIEAGHVLPVQERTVYTYDKVKEAFAQMRSARHLGKLILSNGEGQDYLAPVRTALQRPAIRSNASYLLVGGLRGVCGRFAISLARWGARNLVVMSRSGLGDDKSQTIVEACRRLGCTIEDLRGNVLSLTDVARVFDTARLPIAGVIQGVMSLNDKPLETMTLDEFQSTLSGKLHGTWNIHNAAVERGLSLDFFSMLSSILSVMGHGGQANYVAGNLFLDAFAEYRQRLGFPAHSINLSAVEDIGYIAENQGNWQRHLPLNDIALIREKHLESILRDSILQQTDPRQARTGLTQLVVGMRERINPDSQYARDNRFLPLIAEGDSTDRADSQGEGSGELANFIDVATSASDPAAAISHAVRLFNLQLTKFLHLTEPMEPAKPLGAYGLDSLTAMEFRNWLRDNLDVEMSTLDIASAGSLYSLSERFVSKFMGARKK</sequence>
<keyword evidence="3" id="KW-0808">Transferase</keyword>
<evidence type="ECO:0000259" key="7">
    <source>
        <dbReference type="PROSITE" id="PS52019"/>
    </source>
</evidence>
<dbReference type="SMART" id="SM00823">
    <property type="entry name" value="PKS_PP"/>
    <property type="match status" value="1"/>
</dbReference>
<dbReference type="GO" id="GO:0044550">
    <property type="term" value="P:secondary metabolite biosynthetic process"/>
    <property type="evidence" value="ECO:0007669"/>
    <property type="project" value="UniProtKB-ARBA"/>
</dbReference>
<dbReference type="InterPro" id="IPR013154">
    <property type="entry name" value="ADH-like_N"/>
</dbReference>
<dbReference type="EMBL" id="KV907505">
    <property type="protein sequence ID" value="OOF92934.1"/>
    <property type="molecule type" value="Genomic_DNA"/>
</dbReference>
<keyword evidence="2" id="KW-0597">Phosphoprotein</keyword>
<dbReference type="SMART" id="SM00825">
    <property type="entry name" value="PKS_KS"/>
    <property type="match status" value="1"/>
</dbReference>
<dbReference type="PROSITE" id="PS52019">
    <property type="entry name" value="PKS_MFAS_DH"/>
    <property type="match status" value="1"/>
</dbReference>
<name>A0A1R3REN7_ASPC5</name>
<dbReference type="InterPro" id="IPR013968">
    <property type="entry name" value="PKS_KR"/>
</dbReference>
<dbReference type="VEuPathDB" id="FungiDB:ASPCADRAFT_209589"/>
<organism evidence="8 9">
    <name type="scientific">Aspergillus carbonarius (strain ITEM 5010)</name>
    <dbReference type="NCBI Taxonomy" id="602072"/>
    <lineage>
        <taxon>Eukaryota</taxon>
        <taxon>Fungi</taxon>
        <taxon>Dikarya</taxon>
        <taxon>Ascomycota</taxon>
        <taxon>Pezizomycotina</taxon>
        <taxon>Eurotiomycetes</taxon>
        <taxon>Eurotiomycetidae</taxon>
        <taxon>Eurotiales</taxon>
        <taxon>Aspergillaceae</taxon>
        <taxon>Aspergillus</taxon>
        <taxon>Aspergillus subgen. Circumdati</taxon>
    </lineage>
</organism>
<dbReference type="STRING" id="602072.A0A1R3REN7"/>
<dbReference type="SUPFAM" id="SSF50129">
    <property type="entry name" value="GroES-like"/>
    <property type="match status" value="1"/>
</dbReference>
<dbReference type="PANTHER" id="PTHR43775">
    <property type="entry name" value="FATTY ACID SYNTHASE"/>
    <property type="match status" value="1"/>
</dbReference>
<feature type="domain" description="PKS/mFAS DH" evidence="7">
    <location>
        <begin position="929"/>
        <end position="1235"/>
    </location>
</feature>
<dbReference type="Gene3D" id="1.10.1200.10">
    <property type="entry name" value="ACP-like"/>
    <property type="match status" value="1"/>
</dbReference>
<dbReference type="Pfam" id="PF16197">
    <property type="entry name" value="KAsynt_C_assoc"/>
    <property type="match status" value="1"/>
</dbReference>
<dbReference type="Gene3D" id="3.10.129.110">
    <property type="entry name" value="Polyketide synthase dehydratase"/>
    <property type="match status" value="1"/>
</dbReference>
<dbReference type="SMART" id="SM00826">
    <property type="entry name" value="PKS_DH"/>
    <property type="match status" value="1"/>
</dbReference>
<dbReference type="SMART" id="SM00822">
    <property type="entry name" value="PKS_KR"/>
    <property type="match status" value="1"/>
</dbReference>
<dbReference type="GO" id="GO:0006633">
    <property type="term" value="P:fatty acid biosynthetic process"/>
    <property type="evidence" value="ECO:0007669"/>
    <property type="project" value="TreeGrafter"/>
</dbReference>
<feature type="region of interest" description="N-terminal hotdog fold" evidence="5">
    <location>
        <begin position="929"/>
        <end position="1065"/>
    </location>
</feature>
<dbReference type="InterPro" id="IPR020843">
    <property type="entry name" value="ER"/>
</dbReference>
<dbReference type="SUPFAM" id="SSF52151">
    <property type="entry name" value="FabD/lysophospholipase-like"/>
    <property type="match status" value="1"/>
</dbReference>
<dbReference type="InterPro" id="IPR049551">
    <property type="entry name" value="PKS_DH_C"/>
</dbReference>
<dbReference type="InterPro" id="IPR020806">
    <property type="entry name" value="PKS_PP-bd"/>
</dbReference>
<evidence type="ECO:0000259" key="6">
    <source>
        <dbReference type="PROSITE" id="PS52004"/>
    </source>
</evidence>
<evidence type="ECO:0000256" key="4">
    <source>
        <dbReference type="ARBA" id="ARBA00023268"/>
    </source>
</evidence>
<dbReference type="InterPro" id="IPR057326">
    <property type="entry name" value="KR_dom"/>
</dbReference>
<dbReference type="Gene3D" id="3.30.70.3290">
    <property type="match status" value="1"/>
</dbReference>
<proteinExistence type="predicted"/>
<dbReference type="InterPro" id="IPR016039">
    <property type="entry name" value="Thiolase-like"/>
</dbReference>
<dbReference type="InterPro" id="IPR049552">
    <property type="entry name" value="PKS_DH_N"/>
</dbReference>
<dbReference type="Proteomes" id="UP000188318">
    <property type="component" value="Unassembled WGS sequence"/>
</dbReference>
<dbReference type="SUPFAM" id="SSF55048">
    <property type="entry name" value="Probable ACP-binding domain of malonyl-CoA ACP transacylase"/>
    <property type="match status" value="1"/>
</dbReference>
<dbReference type="Pfam" id="PF08659">
    <property type="entry name" value="KR"/>
    <property type="match status" value="1"/>
</dbReference>
<dbReference type="InterPro" id="IPR020807">
    <property type="entry name" value="PKS_DH"/>
</dbReference>
<dbReference type="InterPro" id="IPR036291">
    <property type="entry name" value="NAD(P)-bd_dom_sf"/>
</dbReference>
<dbReference type="GO" id="GO:1901336">
    <property type="term" value="P:lactone biosynthetic process"/>
    <property type="evidence" value="ECO:0007669"/>
    <property type="project" value="UniProtKB-ARBA"/>
</dbReference>
<reference evidence="9" key="1">
    <citation type="journal article" date="2017" name="Genome Biol.">
        <title>Comparative genomics reveals high biological diversity and specific adaptations in the industrially and medically important fungal genus Aspergillus.</title>
        <authorList>
            <person name="de Vries R.P."/>
            <person name="Riley R."/>
            <person name="Wiebenga A."/>
            <person name="Aguilar-Osorio G."/>
            <person name="Amillis S."/>
            <person name="Uchima C.A."/>
            <person name="Anderluh G."/>
            <person name="Asadollahi M."/>
            <person name="Askin M."/>
            <person name="Barry K."/>
            <person name="Battaglia E."/>
            <person name="Bayram O."/>
            <person name="Benocci T."/>
            <person name="Braus-Stromeyer S.A."/>
            <person name="Caldana C."/>
            <person name="Canovas D."/>
            <person name="Cerqueira G.C."/>
            <person name="Chen F."/>
            <person name="Chen W."/>
            <person name="Choi C."/>
            <person name="Clum A."/>
            <person name="Dos Santos R.A."/>
            <person name="Damasio A.R."/>
            <person name="Diallinas G."/>
            <person name="Emri T."/>
            <person name="Fekete E."/>
            <person name="Flipphi M."/>
            <person name="Freyberg S."/>
            <person name="Gallo A."/>
            <person name="Gournas C."/>
            <person name="Habgood R."/>
            <person name="Hainaut M."/>
            <person name="Harispe M.L."/>
            <person name="Henrissat B."/>
            <person name="Hilden K.S."/>
            <person name="Hope R."/>
            <person name="Hossain A."/>
            <person name="Karabika E."/>
            <person name="Karaffa L."/>
            <person name="Karanyi Z."/>
            <person name="Krasevec N."/>
            <person name="Kuo A."/>
            <person name="Kusch H."/>
            <person name="LaButti K."/>
            <person name="Lagendijk E.L."/>
            <person name="Lapidus A."/>
            <person name="Levasseur A."/>
            <person name="Lindquist E."/>
            <person name="Lipzen A."/>
            <person name="Logrieco A.F."/>
            <person name="MacCabe A."/>
            <person name="Maekelae M.R."/>
            <person name="Malavazi I."/>
            <person name="Melin P."/>
            <person name="Meyer V."/>
            <person name="Mielnichuk N."/>
            <person name="Miskei M."/>
            <person name="Molnar A.P."/>
            <person name="Mule G."/>
            <person name="Ngan C.Y."/>
            <person name="Orejas M."/>
            <person name="Orosz E."/>
            <person name="Ouedraogo J.P."/>
            <person name="Overkamp K.M."/>
            <person name="Park H.-S."/>
            <person name="Perrone G."/>
            <person name="Piumi F."/>
            <person name="Punt P.J."/>
            <person name="Ram A.F."/>
            <person name="Ramon A."/>
            <person name="Rauscher S."/>
            <person name="Record E."/>
            <person name="Riano-Pachon D.M."/>
            <person name="Robert V."/>
            <person name="Roehrig J."/>
            <person name="Ruller R."/>
            <person name="Salamov A."/>
            <person name="Salih N.S."/>
            <person name="Samson R.A."/>
            <person name="Sandor E."/>
            <person name="Sanguinetti M."/>
            <person name="Schuetze T."/>
            <person name="Sepcic K."/>
            <person name="Shelest E."/>
            <person name="Sherlock G."/>
            <person name="Sophianopoulou V."/>
            <person name="Squina F.M."/>
            <person name="Sun H."/>
            <person name="Susca A."/>
            <person name="Todd R.B."/>
            <person name="Tsang A."/>
            <person name="Unkles S.E."/>
            <person name="van de Wiele N."/>
            <person name="van Rossen-Uffink D."/>
            <person name="Oliveira J.V."/>
            <person name="Vesth T.C."/>
            <person name="Visser J."/>
            <person name="Yu J.-H."/>
            <person name="Zhou M."/>
            <person name="Andersen M.R."/>
            <person name="Archer D.B."/>
            <person name="Baker S.E."/>
            <person name="Benoit I."/>
            <person name="Brakhage A.A."/>
            <person name="Braus G.H."/>
            <person name="Fischer R."/>
            <person name="Frisvad J.C."/>
            <person name="Goldman G.H."/>
            <person name="Houbraken J."/>
            <person name="Oakley B."/>
            <person name="Pocsi I."/>
            <person name="Scazzocchio C."/>
            <person name="Seiboth B."/>
            <person name="vanKuyk P.A."/>
            <person name="Wortman J."/>
            <person name="Dyer P.S."/>
            <person name="Grigoriev I.V."/>
        </authorList>
    </citation>
    <scope>NUCLEOTIDE SEQUENCE [LARGE SCALE GENOMIC DNA]</scope>
    <source>
        <strain evidence="9">ITEM 5010</strain>
    </source>
</reference>
<dbReference type="CDD" id="cd05195">
    <property type="entry name" value="enoyl_red"/>
    <property type="match status" value="1"/>
</dbReference>
<dbReference type="SMART" id="SM00829">
    <property type="entry name" value="PKS_ER"/>
    <property type="match status" value="1"/>
</dbReference>
<evidence type="ECO:0000256" key="2">
    <source>
        <dbReference type="ARBA" id="ARBA00022553"/>
    </source>
</evidence>
<feature type="active site" description="Proton acceptor; for dehydratase activity" evidence="5">
    <location>
        <position position="961"/>
    </location>
</feature>
<feature type="active site" description="Proton donor; for dehydratase activity" evidence="5">
    <location>
        <position position="1141"/>
    </location>
</feature>
<dbReference type="OrthoDB" id="329835at2759"/>
<dbReference type="InterPro" id="IPR014043">
    <property type="entry name" value="Acyl_transferase_dom"/>
</dbReference>
<accession>A0A1R3REN7</accession>
<dbReference type="GO" id="GO:0031177">
    <property type="term" value="F:phosphopantetheine binding"/>
    <property type="evidence" value="ECO:0007669"/>
    <property type="project" value="InterPro"/>
</dbReference>
<dbReference type="Pfam" id="PF00550">
    <property type="entry name" value="PP-binding"/>
    <property type="match status" value="1"/>
</dbReference>
<dbReference type="InterPro" id="IPR049900">
    <property type="entry name" value="PKS_mFAS_DH"/>
</dbReference>
<dbReference type="SUPFAM" id="SSF53901">
    <property type="entry name" value="Thiolase-like"/>
    <property type="match status" value="1"/>
</dbReference>
<dbReference type="GO" id="GO:0004312">
    <property type="term" value="F:fatty acid synthase activity"/>
    <property type="evidence" value="ECO:0007669"/>
    <property type="project" value="TreeGrafter"/>
</dbReference>
<dbReference type="InterPro" id="IPR014030">
    <property type="entry name" value="Ketoacyl_synth_N"/>
</dbReference>
<dbReference type="SUPFAM" id="SSF47336">
    <property type="entry name" value="ACP-like"/>
    <property type="match status" value="1"/>
</dbReference>
<dbReference type="InterPro" id="IPR016035">
    <property type="entry name" value="Acyl_Trfase/lysoPLipase"/>
</dbReference>
<dbReference type="GO" id="GO:0016491">
    <property type="term" value="F:oxidoreductase activity"/>
    <property type="evidence" value="ECO:0007669"/>
    <property type="project" value="InterPro"/>
</dbReference>
<gene>
    <name evidence="8" type="ORF">ASPCADRAFT_209589</name>
</gene>
<feature type="region of interest" description="C-terminal hotdog fold" evidence="5">
    <location>
        <begin position="1075"/>
        <end position="1235"/>
    </location>
</feature>
<evidence type="ECO:0000256" key="1">
    <source>
        <dbReference type="ARBA" id="ARBA00022450"/>
    </source>
</evidence>
<evidence type="ECO:0008006" key="10">
    <source>
        <dbReference type="Google" id="ProtNLM"/>
    </source>
</evidence>
<dbReference type="PANTHER" id="PTHR43775:SF18">
    <property type="entry name" value="ENZYME, PUTATIVE (JCVI)-RELATED"/>
    <property type="match status" value="1"/>
</dbReference>
<dbReference type="InterPro" id="IPR011032">
    <property type="entry name" value="GroES-like_sf"/>
</dbReference>
<dbReference type="InterPro" id="IPR009081">
    <property type="entry name" value="PP-bd_ACP"/>
</dbReference>
<dbReference type="Gene3D" id="3.90.180.10">
    <property type="entry name" value="Medium-chain alcohol dehydrogenases, catalytic domain"/>
    <property type="match status" value="1"/>
</dbReference>
<evidence type="ECO:0000313" key="9">
    <source>
        <dbReference type="Proteomes" id="UP000188318"/>
    </source>
</evidence>
<protein>
    <recommendedName>
        <fullName evidence="10">Carrier domain-containing protein</fullName>
    </recommendedName>
</protein>
<dbReference type="InterPro" id="IPR020841">
    <property type="entry name" value="PKS_Beta-ketoAc_synthase_dom"/>
</dbReference>
<dbReference type="InterPro" id="IPR036736">
    <property type="entry name" value="ACP-like_sf"/>
</dbReference>
<dbReference type="InterPro" id="IPR014031">
    <property type="entry name" value="Ketoacyl_synth_C"/>
</dbReference>
<evidence type="ECO:0000256" key="5">
    <source>
        <dbReference type="PROSITE-ProRule" id="PRU01363"/>
    </source>
</evidence>
<dbReference type="Gene3D" id="3.40.47.10">
    <property type="match status" value="1"/>
</dbReference>
<feature type="domain" description="Ketosynthase family 3 (KS3)" evidence="6">
    <location>
        <begin position="2"/>
        <end position="429"/>
    </location>
</feature>
<dbReference type="InterPro" id="IPR050091">
    <property type="entry name" value="PKS_NRPS_Biosynth_Enz"/>
</dbReference>
<dbReference type="CDD" id="cd00833">
    <property type="entry name" value="PKS"/>
    <property type="match status" value="1"/>
</dbReference>
<dbReference type="Pfam" id="PF08240">
    <property type="entry name" value="ADH_N"/>
    <property type="match status" value="1"/>
</dbReference>
<dbReference type="Pfam" id="PF13602">
    <property type="entry name" value="ADH_zinc_N_2"/>
    <property type="match status" value="1"/>
</dbReference>
<dbReference type="InterPro" id="IPR032821">
    <property type="entry name" value="PKS_assoc"/>
</dbReference>
<dbReference type="SUPFAM" id="SSF51735">
    <property type="entry name" value="NAD(P)-binding Rossmann-fold domains"/>
    <property type="match status" value="2"/>
</dbReference>
<dbReference type="InterPro" id="IPR001227">
    <property type="entry name" value="Ac_transferase_dom_sf"/>
</dbReference>
<dbReference type="Pfam" id="PF00698">
    <property type="entry name" value="Acyl_transf_1"/>
    <property type="match status" value="1"/>
</dbReference>
<keyword evidence="4" id="KW-0511">Multifunctional enzyme</keyword>
<evidence type="ECO:0000256" key="3">
    <source>
        <dbReference type="ARBA" id="ARBA00022679"/>
    </source>
</evidence>
<dbReference type="Gene3D" id="3.40.50.720">
    <property type="entry name" value="NAD(P)-binding Rossmann-like Domain"/>
    <property type="match status" value="2"/>
</dbReference>
<evidence type="ECO:0000313" key="8">
    <source>
        <dbReference type="EMBL" id="OOF92934.1"/>
    </source>
</evidence>
<dbReference type="OMA" id="ETGYLEC"/>
<dbReference type="InterPro" id="IPR042104">
    <property type="entry name" value="PKS_dehydratase_sf"/>
</dbReference>
<dbReference type="Pfam" id="PF00109">
    <property type="entry name" value="ketoacyl-synt"/>
    <property type="match status" value="1"/>
</dbReference>